<keyword evidence="1" id="KW-0472">Membrane</keyword>
<feature type="transmembrane region" description="Helical" evidence="1">
    <location>
        <begin position="146"/>
        <end position="164"/>
    </location>
</feature>
<proteinExistence type="predicted"/>
<feature type="transmembrane region" description="Helical" evidence="1">
    <location>
        <begin position="59"/>
        <end position="78"/>
    </location>
</feature>
<gene>
    <name evidence="2" type="ORF">ACFSAU_10565</name>
</gene>
<feature type="transmembrane region" description="Helical" evidence="1">
    <location>
        <begin position="90"/>
        <end position="109"/>
    </location>
</feature>
<feature type="transmembrane region" description="Helical" evidence="1">
    <location>
        <begin position="20"/>
        <end position="39"/>
    </location>
</feature>
<dbReference type="InterPro" id="IPR009339">
    <property type="entry name" value="DUF998"/>
</dbReference>
<dbReference type="Pfam" id="PF06197">
    <property type="entry name" value="DUF998"/>
    <property type="match status" value="1"/>
</dbReference>
<dbReference type="Proteomes" id="UP001597139">
    <property type="component" value="Unassembled WGS sequence"/>
</dbReference>
<keyword evidence="3" id="KW-1185">Reference proteome</keyword>
<evidence type="ECO:0000313" key="3">
    <source>
        <dbReference type="Proteomes" id="UP001597139"/>
    </source>
</evidence>
<name>A0ABD6BTA8_9EURY</name>
<accession>A0ABD6BTA8</accession>
<comment type="caution">
    <text evidence="2">The sequence shown here is derived from an EMBL/GenBank/DDBJ whole genome shotgun (WGS) entry which is preliminary data.</text>
</comment>
<keyword evidence="1" id="KW-1133">Transmembrane helix</keyword>
<dbReference type="PANTHER" id="PTHR42241:SF2">
    <property type="entry name" value="HYPOTHETICAL MEMBRANE PROTEIN, CONSERVED, DUF998 FAMILY"/>
    <property type="match status" value="1"/>
</dbReference>
<keyword evidence="1" id="KW-0812">Transmembrane</keyword>
<protein>
    <submittedName>
        <fullName evidence="2">DUF998 domain-containing protein</fullName>
    </submittedName>
</protein>
<sequence length="194" mass="20035">MSLPPDRETGAGRRRVARLAGPAAVVVTLGGILLATALSPDFGWQSNALSDLGVAPATAWLFNGSLVLGGLLGLPYAWALWRVAADPLGYLRAATFLVAMVAMAGVGLAPAGTPLHVPSAATFFLLAAFTAVVDGVARFRLTTGKLALLSGPLAVLAWPAWLVWLDGGGIAVPEFVGAVLFGLWVVVLSPERPW</sequence>
<dbReference type="PANTHER" id="PTHR42241">
    <property type="entry name" value="HYPOTHETICAL MEMBRANE PROTEIN, CONSERVED, DUF998 FAMILY"/>
    <property type="match status" value="1"/>
</dbReference>
<organism evidence="2 3">
    <name type="scientific">Halolamina litorea</name>
    <dbReference type="NCBI Taxonomy" id="1515593"/>
    <lineage>
        <taxon>Archaea</taxon>
        <taxon>Methanobacteriati</taxon>
        <taxon>Methanobacteriota</taxon>
        <taxon>Stenosarchaea group</taxon>
        <taxon>Halobacteria</taxon>
        <taxon>Halobacteriales</taxon>
        <taxon>Haloferacaceae</taxon>
    </lineage>
</organism>
<feature type="transmembrane region" description="Helical" evidence="1">
    <location>
        <begin position="170"/>
        <end position="188"/>
    </location>
</feature>
<dbReference type="AlphaFoldDB" id="A0ABD6BTA8"/>
<dbReference type="EMBL" id="JBHUCZ010000009">
    <property type="protein sequence ID" value="MFD1567935.1"/>
    <property type="molecule type" value="Genomic_DNA"/>
</dbReference>
<evidence type="ECO:0000313" key="2">
    <source>
        <dbReference type="EMBL" id="MFD1567935.1"/>
    </source>
</evidence>
<feature type="transmembrane region" description="Helical" evidence="1">
    <location>
        <begin position="115"/>
        <end position="134"/>
    </location>
</feature>
<evidence type="ECO:0000256" key="1">
    <source>
        <dbReference type="SAM" id="Phobius"/>
    </source>
</evidence>
<dbReference type="RefSeq" id="WP_267646893.1">
    <property type="nucleotide sequence ID" value="NZ_JANHGR010000001.1"/>
</dbReference>
<reference evidence="2 3" key="1">
    <citation type="journal article" date="2019" name="Int. J. Syst. Evol. Microbiol.">
        <title>The Global Catalogue of Microorganisms (GCM) 10K type strain sequencing project: providing services to taxonomists for standard genome sequencing and annotation.</title>
        <authorList>
            <consortium name="The Broad Institute Genomics Platform"/>
            <consortium name="The Broad Institute Genome Sequencing Center for Infectious Disease"/>
            <person name="Wu L."/>
            <person name="Ma J."/>
        </authorList>
    </citation>
    <scope>NUCLEOTIDE SEQUENCE [LARGE SCALE GENOMIC DNA]</scope>
    <source>
        <strain evidence="2 3">CGMCC 1.12859</strain>
    </source>
</reference>